<feature type="non-terminal residue" evidence="1">
    <location>
        <position position="1"/>
    </location>
</feature>
<dbReference type="Proteomes" id="UP000828251">
    <property type="component" value="Unassembled WGS sequence"/>
</dbReference>
<evidence type="ECO:0000313" key="1">
    <source>
        <dbReference type="EMBL" id="KAH1039657.1"/>
    </source>
</evidence>
<name>A0A9D3ZJ86_9ROSI</name>
<comment type="caution">
    <text evidence="1">The sequence shown here is derived from an EMBL/GenBank/DDBJ whole genome shotgun (WGS) entry which is preliminary data.</text>
</comment>
<dbReference type="EMBL" id="JAIQCV010000012">
    <property type="protein sequence ID" value="KAH1039657.1"/>
    <property type="molecule type" value="Genomic_DNA"/>
</dbReference>
<sequence length="84" mass="9888">IKLKDYACLSYCFTRRFLLKFSLLTCDANEDFSFCLKYLFLPLMFDTYLDMCYGQMKAVDARSGGTATNKLRLPRTRSWDDKIK</sequence>
<dbReference type="AlphaFoldDB" id="A0A9D3ZJ86"/>
<keyword evidence="2" id="KW-1185">Reference proteome</keyword>
<accession>A0A9D3ZJ86</accession>
<proteinExistence type="predicted"/>
<gene>
    <name evidence="1" type="ORF">J1N35_041400</name>
</gene>
<organism evidence="1 2">
    <name type="scientific">Gossypium stocksii</name>
    <dbReference type="NCBI Taxonomy" id="47602"/>
    <lineage>
        <taxon>Eukaryota</taxon>
        <taxon>Viridiplantae</taxon>
        <taxon>Streptophyta</taxon>
        <taxon>Embryophyta</taxon>
        <taxon>Tracheophyta</taxon>
        <taxon>Spermatophyta</taxon>
        <taxon>Magnoliopsida</taxon>
        <taxon>eudicotyledons</taxon>
        <taxon>Gunneridae</taxon>
        <taxon>Pentapetalae</taxon>
        <taxon>rosids</taxon>
        <taxon>malvids</taxon>
        <taxon>Malvales</taxon>
        <taxon>Malvaceae</taxon>
        <taxon>Malvoideae</taxon>
        <taxon>Gossypium</taxon>
    </lineage>
</organism>
<protein>
    <submittedName>
        <fullName evidence="1">Uncharacterized protein</fullName>
    </submittedName>
</protein>
<reference evidence="1 2" key="1">
    <citation type="journal article" date="2021" name="Plant Biotechnol. J.">
        <title>Multi-omics assisted identification of the key and species-specific regulatory components of drought-tolerant mechanisms in Gossypium stocksii.</title>
        <authorList>
            <person name="Yu D."/>
            <person name="Ke L."/>
            <person name="Zhang D."/>
            <person name="Wu Y."/>
            <person name="Sun Y."/>
            <person name="Mei J."/>
            <person name="Sun J."/>
            <person name="Sun Y."/>
        </authorList>
    </citation>
    <scope>NUCLEOTIDE SEQUENCE [LARGE SCALE GENOMIC DNA]</scope>
    <source>
        <strain evidence="2">cv. E1</strain>
        <tissue evidence="1">Leaf</tissue>
    </source>
</reference>
<evidence type="ECO:0000313" key="2">
    <source>
        <dbReference type="Proteomes" id="UP000828251"/>
    </source>
</evidence>